<keyword evidence="6" id="KW-0472">Membrane</keyword>
<feature type="domain" description="Peptidase S26" evidence="7">
    <location>
        <begin position="11"/>
        <end position="173"/>
    </location>
</feature>
<dbReference type="InterPro" id="IPR019533">
    <property type="entry name" value="Peptidase_S26"/>
</dbReference>
<comment type="subcellular location">
    <subcellularLocation>
        <location evidence="6">Membrane</location>
        <topology evidence="6">Single-pass type II membrane protein</topology>
    </subcellularLocation>
</comment>
<gene>
    <name evidence="8" type="primary">lepB</name>
    <name evidence="8" type="ORF">COT34_02700</name>
</gene>
<dbReference type="PROSITE" id="PS00761">
    <property type="entry name" value="SPASE_I_3"/>
    <property type="match status" value="1"/>
</dbReference>
<organism evidence="8 9">
    <name type="scientific">Candidatus Nealsonbacteria bacterium CG08_land_8_20_14_0_20_43_11</name>
    <dbReference type="NCBI Taxonomy" id="1974706"/>
    <lineage>
        <taxon>Bacteria</taxon>
        <taxon>Candidatus Nealsoniibacteriota</taxon>
    </lineage>
</organism>
<dbReference type="NCBIfam" id="TIGR02227">
    <property type="entry name" value="sigpep_I_bact"/>
    <property type="match status" value="1"/>
</dbReference>
<keyword evidence="6" id="KW-0645">Protease</keyword>
<name>A0A2M6SZX5_9BACT</name>
<evidence type="ECO:0000256" key="6">
    <source>
        <dbReference type="RuleBase" id="RU362042"/>
    </source>
</evidence>
<dbReference type="GO" id="GO:0009003">
    <property type="term" value="F:signal peptidase activity"/>
    <property type="evidence" value="ECO:0007669"/>
    <property type="project" value="UniProtKB-EC"/>
</dbReference>
<dbReference type="PROSITE" id="PS00760">
    <property type="entry name" value="SPASE_I_2"/>
    <property type="match status" value="1"/>
</dbReference>
<dbReference type="InterPro" id="IPR019757">
    <property type="entry name" value="Pept_S26A_signal_pept_1_Lys-AS"/>
</dbReference>
<dbReference type="InterPro" id="IPR036286">
    <property type="entry name" value="LexA/Signal_pep-like_sf"/>
</dbReference>
<dbReference type="Gene3D" id="2.10.109.10">
    <property type="entry name" value="Umud Fragment, subunit A"/>
    <property type="match status" value="1"/>
</dbReference>
<evidence type="ECO:0000313" key="9">
    <source>
        <dbReference type="Proteomes" id="UP000229390"/>
    </source>
</evidence>
<evidence type="ECO:0000259" key="7">
    <source>
        <dbReference type="Pfam" id="PF10502"/>
    </source>
</evidence>
<evidence type="ECO:0000313" key="8">
    <source>
        <dbReference type="EMBL" id="PIS38621.1"/>
    </source>
</evidence>
<dbReference type="PANTHER" id="PTHR43390:SF1">
    <property type="entry name" value="CHLOROPLAST PROCESSING PEPTIDASE"/>
    <property type="match status" value="1"/>
</dbReference>
<keyword evidence="6" id="KW-0812">Transmembrane</keyword>
<evidence type="ECO:0000256" key="5">
    <source>
        <dbReference type="PIRSR" id="PIRSR600223-1"/>
    </source>
</evidence>
<dbReference type="GO" id="GO:0006465">
    <property type="term" value="P:signal peptide processing"/>
    <property type="evidence" value="ECO:0007669"/>
    <property type="project" value="InterPro"/>
</dbReference>
<evidence type="ECO:0000256" key="2">
    <source>
        <dbReference type="ARBA" id="ARBA00009370"/>
    </source>
</evidence>
<comment type="similarity">
    <text evidence="2 6">Belongs to the peptidase S26 family.</text>
</comment>
<dbReference type="PRINTS" id="PR00727">
    <property type="entry name" value="LEADERPTASE"/>
</dbReference>
<evidence type="ECO:0000256" key="4">
    <source>
        <dbReference type="ARBA" id="ARBA00022801"/>
    </source>
</evidence>
<dbReference type="SUPFAM" id="SSF51306">
    <property type="entry name" value="LexA/Signal peptidase"/>
    <property type="match status" value="1"/>
</dbReference>
<accession>A0A2M6SZX5</accession>
<dbReference type="PANTHER" id="PTHR43390">
    <property type="entry name" value="SIGNAL PEPTIDASE I"/>
    <property type="match status" value="1"/>
</dbReference>
<proteinExistence type="inferred from homology"/>
<feature type="transmembrane region" description="Helical" evidence="6">
    <location>
        <begin position="12"/>
        <end position="32"/>
    </location>
</feature>
<dbReference type="AlphaFoldDB" id="A0A2M6SZX5"/>
<feature type="active site" evidence="5">
    <location>
        <position position="84"/>
    </location>
</feature>
<dbReference type="EC" id="3.4.21.89" evidence="3 6"/>
<dbReference type="InterPro" id="IPR019758">
    <property type="entry name" value="Pept_S26A_signal_pept_1_CS"/>
</dbReference>
<evidence type="ECO:0000256" key="1">
    <source>
        <dbReference type="ARBA" id="ARBA00000677"/>
    </source>
</evidence>
<dbReference type="EMBL" id="PEYE01000044">
    <property type="protein sequence ID" value="PIS38621.1"/>
    <property type="molecule type" value="Genomic_DNA"/>
</dbReference>
<feature type="active site" evidence="5">
    <location>
        <position position="41"/>
    </location>
</feature>
<keyword evidence="4 6" id="KW-0378">Hydrolase</keyword>
<dbReference type="Proteomes" id="UP000229390">
    <property type="component" value="Unassembled WGS sequence"/>
</dbReference>
<protein>
    <recommendedName>
        <fullName evidence="3 6">Signal peptidase I</fullName>
        <ecNumber evidence="3 6">3.4.21.89</ecNumber>
    </recommendedName>
</protein>
<keyword evidence="6" id="KW-1133">Transmembrane helix</keyword>
<dbReference type="CDD" id="cd06530">
    <property type="entry name" value="S26_SPase_I"/>
    <property type="match status" value="1"/>
</dbReference>
<sequence length="185" mass="21315">MLMRKFFDFIWETVKIVVVALVIVVPIRYFLFQPFFVKGQSMEPNFETGDYLIIDEISYRFREPARGEVVVFKYPKNPSQNYIKRIIGLPGETVEVNEGKVIIYQDDKAYVLDETQYLPYLTSISGLAGKTRMVLGEDEYFVLGDNRPVSFDSRRWGVLPGKLIVGRVALRVWPFAVFAASPVNQ</sequence>
<dbReference type="InterPro" id="IPR000223">
    <property type="entry name" value="Pept_S26A_signal_pept_1"/>
</dbReference>
<comment type="catalytic activity">
    <reaction evidence="1 6">
        <text>Cleavage of hydrophobic, N-terminal signal or leader sequences from secreted and periplasmic proteins.</text>
        <dbReference type="EC" id="3.4.21.89"/>
    </reaction>
</comment>
<dbReference type="GO" id="GO:0016020">
    <property type="term" value="C:membrane"/>
    <property type="evidence" value="ECO:0007669"/>
    <property type="project" value="UniProtKB-SubCell"/>
</dbReference>
<reference evidence="9" key="1">
    <citation type="submission" date="2017-09" db="EMBL/GenBank/DDBJ databases">
        <title>Depth-based differentiation of microbial function through sediment-hosted aquifers and enrichment of novel symbionts in the deep terrestrial subsurface.</title>
        <authorList>
            <person name="Probst A.J."/>
            <person name="Ladd B."/>
            <person name="Jarett J.K."/>
            <person name="Geller-Mcgrath D.E."/>
            <person name="Sieber C.M.K."/>
            <person name="Emerson J.B."/>
            <person name="Anantharaman K."/>
            <person name="Thomas B.C."/>
            <person name="Malmstrom R."/>
            <person name="Stieglmeier M."/>
            <person name="Klingl A."/>
            <person name="Woyke T."/>
            <person name="Ryan C.M."/>
            <person name="Banfield J.F."/>
        </authorList>
    </citation>
    <scope>NUCLEOTIDE SEQUENCE [LARGE SCALE GENOMIC DNA]</scope>
</reference>
<evidence type="ECO:0000256" key="3">
    <source>
        <dbReference type="ARBA" id="ARBA00013208"/>
    </source>
</evidence>
<dbReference type="GO" id="GO:0004252">
    <property type="term" value="F:serine-type endopeptidase activity"/>
    <property type="evidence" value="ECO:0007669"/>
    <property type="project" value="InterPro"/>
</dbReference>
<dbReference type="Pfam" id="PF10502">
    <property type="entry name" value="Peptidase_S26"/>
    <property type="match status" value="1"/>
</dbReference>
<comment type="caution">
    <text evidence="8">The sequence shown here is derived from an EMBL/GenBank/DDBJ whole genome shotgun (WGS) entry which is preliminary data.</text>
</comment>